<dbReference type="Proteomes" id="UP000247702">
    <property type="component" value="Unassembled WGS sequence"/>
</dbReference>
<organism evidence="1 2">
    <name type="scientific">Rhizophagus clarus</name>
    <dbReference type="NCBI Taxonomy" id="94130"/>
    <lineage>
        <taxon>Eukaryota</taxon>
        <taxon>Fungi</taxon>
        <taxon>Fungi incertae sedis</taxon>
        <taxon>Mucoromycota</taxon>
        <taxon>Glomeromycotina</taxon>
        <taxon>Glomeromycetes</taxon>
        <taxon>Glomerales</taxon>
        <taxon>Glomeraceae</taxon>
        <taxon>Rhizophagus</taxon>
    </lineage>
</organism>
<keyword evidence="2" id="KW-1185">Reference proteome</keyword>
<proteinExistence type="predicted"/>
<gene>
    <name evidence="1" type="ORF">RclHR1_18030004</name>
</gene>
<evidence type="ECO:0000313" key="2">
    <source>
        <dbReference type="Proteomes" id="UP000247702"/>
    </source>
</evidence>
<accession>A0A2Z6QLQ9</accession>
<dbReference type="Gene3D" id="1.10.287.2170">
    <property type="match status" value="1"/>
</dbReference>
<name>A0A2Z6QLQ9_9GLOM</name>
<protein>
    <submittedName>
        <fullName evidence="1">Uncharacterized protein</fullName>
    </submittedName>
</protein>
<comment type="caution">
    <text evidence="1">The sequence shown here is derived from an EMBL/GenBank/DDBJ whole genome shotgun (WGS) entry which is preliminary data.</text>
</comment>
<reference evidence="1 2" key="1">
    <citation type="submission" date="2017-11" db="EMBL/GenBank/DDBJ databases">
        <title>The genome of Rhizophagus clarus HR1 reveals common genetic basis of auxotrophy among arbuscular mycorrhizal fungi.</title>
        <authorList>
            <person name="Kobayashi Y."/>
        </authorList>
    </citation>
    <scope>NUCLEOTIDE SEQUENCE [LARGE SCALE GENOMIC DNA]</scope>
    <source>
        <strain evidence="1 2">HR1</strain>
    </source>
</reference>
<evidence type="ECO:0000313" key="1">
    <source>
        <dbReference type="EMBL" id="GBB90970.1"/>
    </source>
</evidence>
<dbReference type="AlphaFoldDB" id="A0A2Z6QLQ9"/>
<dbReference type="EMBL" id="BEXD01000895">
    <property type="protein sequence ID" value="GBB90970.1"/>
    <property type="molecule type" value="Genomic_DNA"/>
</dbReference>
<sequence>MITYKDWLCRFAFELVEWILVKHNTKVMILNPNINIDDTKSGELAEDLLSIITIFTAKYSGFRSAKN</sequence>